<dbReference type="GO" id="GO:0005886">
    <property type="term" value="C:plasma membrane"/>
    <property type="evidence" value="ECO:0007669"/>
    <property type="project" value="UniProtKB-SubCell"/>
</dbReference>
<evidence type="ECO:0000256" key="9">
    <source>
        <dbReference type="ARBA" id="ARBA00022989"/>
    </source>
</evidence>
<evidence type="ECO:0000256" key="2">
    <source>
        <dbReference type="ARBA" id="ARBA00004158"/>
    </source>
</evidence>
<dbReference type="PRINTS" id="PR00336">
    <property type="entry name" value="LYSASSOCTDMP"/>
</dbReference>
<evidence type="ECO:0000256" key="11">
    <source>
        <dbReference type="ARBA" id="ARBA00023136"/>
    </source>
</evidence>
<feature type="transmembrane region" description="Helical" evidence="22">
    <location>
        <begin position="269"/>
        <end position="291"/>
    </location>
</feature>
<evidence type="ECO:0000256" key="4">
    <source>
        <dbReference type="ARBA" id="ARBA00004279"/>
    </source>
</evidence>
<gene>
    <name evidence="26" type="ORF">HNY73_003987</name>
</gene>
<dbReference type="GO" id="GO:0072594">
    <property type="term" value="P:establishment of protein localization to organelle"/>
    <property type="evidence" value="ECO:0007669"/>
    <property type="project" value="TreeGrafter"/>
</dbReference>
<feature type="region of interest" description="Disordered" evidence="21">
    <location>
        <begin position="26"/>
        <end position="119"/>
    </location>
</feature>
<dbReference type="Proteomes" id="UP000807504">
    <property type="component" value="Unassembled WGS sequence"/>
</dbReference>
<accession>A0A8T0FMG7</accession>
<comment type="caution">
    <text evidence="20">Lacks conserved residue(s) required for the propagation of feature annotation.</text>
</comment>
<evidence type="ECO:0000256" key="1">
    <source>
        <dbReference type="ARBA" id="ARBA00004151"/>
    </source>
</evidence>
<evidence type="ECO:0000256" key="6">
    <source>
        <dbReference type="ARBA" id="ARBA00022692"/>
    </source>
</evidence>
<name>A0A8T0FMG7_ARGBR</name>
<dbReference type="Pfam" id="PF21222">
    <property type="entry name" value="Lamp2_2nd"/>
    <property type="match status" value="1"/>
</dbReference>
<comment type="subcellular location">
    <subcellularLocation>
        <location evidence="4">Cell projection</location>
        <location evidence="4">Dendrite</location>
    </subcellularLocation>
    <subcellularLocation>
        <location evidence="17">Cell projection</location>
        <location evidence="17">Growth cone membrane</location>
        <topology evidence="17">Single-pass type I membrane protein</topology>
    </subcellularLocation>
    <subcellularLocation>
        <location evidence="15">Cytoplasmic vesicle</location>
        <location evidence="15">Secretory vesicle</location>
        <location evidence="15">Synaptic vesicle membrane</location>
        <topology evidence="15">Single-pass type I membrane protein</topology>
    </subcellularLocation>
    <subcellularLocation>
        <location evidence="2">Early endosome membrane</location>
        <topology evidence="2">Single-pass type I membrane protein</topology>
    </subcellularLocation>
    <subcellularLocation>
        <location evidence="1">Endoplasmic reticulum-Golgi intermediate compartment membrane</location>
        <topology evidence="1">Single-pass type I membrane protein</topology>
    </subcellularLocation>
    <subcellularLocation>
        <location evidence="20">Membrane</location>
        <topology evidence="20">Single-pass type I membrane protein</topology>
    </subcellularLocation>
    <subcellularLocation>
        <location evidence="3">Recycling endosome</location>
    </subcellularLocation>
</comment>
<keyword evidence="9 22" id="KW-1133">Transmembrane helix</keyword>
<evidence type="ECO:0000259" key="24">
    <source>
        <dbReference type="Pfam" id="PF01299"/>
    </source>
</evidence>
<keyword evidence="12" id="KW-0325">Glycoprotein</keyword>
<evidence type="ECO:0000256" key="13">
    <source>
        <dbReference type="ARBA" id="ARBA00023273"/>
    </source>
</evidence>
<evidence type="ECO:0000256" key="19">
    <source>
        <dbReference type="ARBA" id="ARBA00076257"/>
    </source>
</evidence>
<evidence type="ECO:0000256" key="3">
    <source>
        <dbReference type="ARBA" id="ARBA00004172"/>
    </source>
</evidence>
<evidence type="ECO:0000256" key="20">
    <source>
        <dbReference type="PROSITE-ProRule" id="PRU00740"/>
    </source>
</evidence>
<keyword evidence="7 23" id="KW-0732">Signal</keyword>
<evidence type="ECO:0000256" key="12">
    <source>
        <dbReference type="ARBA" id="ARBA00023180"/>
    </source>
</evidence>
<evidence type="ECO:0000256" key="5">
    <source>
        <dbReference type="ARBA" id="ARBA00009644"/>
    </source>
</evidence>
<reference evidence="26" key="2">
    <citation type="submission" date="2020-06" db="EMBL/GenBank/DDBJ databases">
        <authorList>
            <person name="Sheffer M."/>
        </authorList>
    </citation>
    <scope>NUCLEOTIDE SEQUENCE</scope>
</reference>
<evidence type="ECO:0000256" key="14">
    <source>
        <dbReference type="ARBA" id="ARBA00023329"/>
    </source>
</evidence>
<dbReference type="GO" id="GO:0031902">
    <property type="term" value="C:late endosome membrane"/>
    <property type="evidence" value="ECO:0007669"/>
    <property type="project" value="TreeGrafter"/>
</dbReference>
<reference evidence="26" key="1">
    <citation type="journal article" date="2020" name="bioRxiv">
        <title>Chromosome-level reference genome of the European wasp spider Argiope bruennichi: a resource for studies on range expansion and evolutionary adaptation.</title>
        <authorList>
            <person name="Sheffer M.M."/>
            <person name="Hoppe A."/>
            <person name="Krehenwinkel H."/>
            <person name="Uhl G."/>
            <person name="Kuss A.W."/>
            <person name="Jensen L."/>
            <person name="Jensen C."/>
            <person name="Gillespie R.G."/>
            <person name="Hoff K.J."/>
            <person name="Prost S."/>
        </authorList>
    </citation>
    <scope>NUCLEOTIDE SEQUENCE</scope>
</reference>
<feature type="signal peptide" evidence="23">
    <location>
        <begin position="1"/>
        <end position="19"/>
    </location>
</feature>
<feature type="domain" description="Lysosome-associated membrane glycoprotein 2-like transmembrane" evidence="25">
    <location>
        <begin position="270"/>
        <end position="302"/>
    </location>
</feature>
<proteinExistence type="inferred from homology"/>
<comment type="similarity">
    <text evidence="5 20">Belongs to the LAMP family.</text>
</comment>
<comment type="function">
    <text evidence="16">Plays a role in short-term synaptic plasticity in a subset of GABAergic neurons in the brain.</text>
</comment>
<organism evidence="26 27">
    <name type="scientific">Argiope bruennichi</name>
    <name type="common">Wasp spider</name>
    <name type="synonym">Aranea bruennichi</name>
    <dbReference type="NCBI Taxonomy" id="94029"/>
    <lineage>
        <taxon>Eukaryota</taxon>
        <taxon>Metazoa</taxon>
        <taxon>Ecdysozoa</taxon>
        <taxon>Arthropoda</taxon>
        <taxon>Chelicerata</taxon>
        <taxon>Arachnida</taxon>
        <taxon>Araneae</taxon>
        <taxon>Araneomorphae</taxon>
        <taxon>Entelegynae</taxon>
        <taxon>Araneoidea</taxon>
        <taxon>Araneidae</taxon>
        <taxon>Argiope</taxon>
    </lineage>
</organism>
<keyword evidence="13" id="KW-0966">Cell projection</keyword>
<feature type="disulfide bond" evidence="20">
    <location>
        <begin position="223"/>
        <end position="260"/>
    </location>
</feature>
<evidence type="ECO:0000256" key="21">
    <source>
        <dbReference type="SAM" id="MobiDB-lite"/>
    </source>
</evidence>
<comment type="caution">
    <text evidence="26">The sequence shown here is derived from an EMBL/GenBank/DDBJ whole genome shotgun (WGS) entry which is preliminary data.</text>
</comment>
<keyword evidence="8" id="KW-0967">Endosome</keyword>
<evidence type="ECO:0000256" key="17">
    <source>
        <dbReference type="ARBA" id="ARBA00060492"/>
    </source>
</evidence>
<dbReference type="GO" id="GO:0005765">
    <property type="term" value="C:lysosomal membrane"/>
    <property type="evidence" value="ECO:0007669"/>
    <property type="project" value="TreeGrafter"/>
</dbReference>
<feature type="compositionally biased region" description="Low complexity" evidence="21">
    <location>
        <begin position="26"/>
        <end position="92"/>
    </location>
</feature>
<sequence length="304" mass="33061">MKLTTSCIFLILLITSGFCDDAFTTSSPTETTNTSAETVTTTTDSTTQSTSQQPDTTPSTTTNLPTTSSTEPPTTTTTIKPTTTSQPDTTTPSPSPTTLPPSTTTKSPKPPTPAEGSWNVTEGNLTCIRADLEIRFQIIVQDRVEYIALSPNATSSGNCKLSDTTQELELEDSNYKLTMIFEKDSTNAYLRNITFNYNLPDGSGLVYNDTKLFSVKIGNSYMCDSSNDVIFRNVTMEVLRIRIQAFGSIGNKDFGIAEKCEADNTVNDMVPIAVGIALLVLVVVVLIAYFVGRRRSRQKGYQSV</sequence>
<evidence type="ECO:0000256" key="15">
    <source>
        <dbReference type="ARBA" id="ARBA00029428"/>
    </source>
</evidence>
<dbReference type="EMBL" id="JABXBU010000003">
    <property type="protein sequence ID" value="KAF8792384.1"/>
    <property type="molecule type" value="Genomic_DNA"/>
</dbReference>
<dbReference type="PANTHER" id="PTHR11506:SF35">
    <property type="entry name" value="LYSOSOME-ASSOCIATED MEMBRANE GLYCOPROTEIN 5"/>
    <property type="match status" value="1"/>
</dbReference>
<evidence type="ECO:0000313" key="26">
    <source>
        <dbReference type="EMBL" id="KAF8792384.1"/>
    </source>
</evidence>
<keyword evidence="20" id="KW-1015">Disulfide bond</keyword>
<feature type="chain" id="PRO_5035798575" description="Lysosome-associated membrane glycoprotein 5" evidence="23">
    <location>
        <begin position="20"/>
        <end position="304"/>
    </location>
</feature>
<dbReference type="InterPro" id="IPR048528">
    <property type="entry name" value="Lamp2-like_luminal"/>
</dbReference>
<dbReference type="AlphaFoldDB" id="A0A8T0FMG7"/>
<dbReference type="Gene3D" id="2.40.160.110">
    <property type="match status" value="1"/>
</dbReference>
<keyword evidence="14" id="KW-0968">Cytoplasmic vesicle</keyword>
<evidence type="ECO:0000256" key="23">
    <source>
        <dbReference type="SAM" id="SignalP"/>
    </source>
</evidence>
<evidence type="ECO:0000256" key="8">
    <source>
        <dbReference type="ARBA" id="ARBA00022753"/>
    </source>
</evidence>
<evidence type="ECO:0000256" key="10">
    <source>
        <dbReference type="ARBA" id="ARBA00023018"/>
    </source>
</evidence>
<evidence type="ECO:0000259" key="25">
    <source>
        <dbReference type="Pfam" id="PF21222"/>
    </source>
</evidence>
<evidence type="ECO:0000256" key="22">
    <source>
        <dbReference type="SAM" id="Phobius"/>
    </source>
</evidence>
<evidence type="ECO:0000256" key="16">
    <source>
        <dbReference type="ARBA" id="ARBA00053950"/>
    </source>
</evidence>
<feature type="domain" description="Lysosome-associated membrane glycoprotein 2-like luminal" evidence="24">
    <location>
        <begin position="113"/>
        <end position="247"/>
    </location>
</feature>
<keyword evidence="10" id="KW-0770">Synapse</keyword>
<keyword evidence="6 20" id="KW-0812">Transmembrane</keyword>
<dbReference type="InterPro" id="IPR048524">
    <property type="entry name" value="Lamp2-like_TM"/>
</dbReference>
<dbReference type="Pfam" id="PF01299">
    <property type="entry name" value="Lamp2-like_luminal"/>
    <property type="match status" value="1"/>
</dbReference>
<evidence type="ECO:0000313" key="27">
    <source>
        <dbReference type="Proteomes" id="UP000807504"/>
    </source>
</evidence>
<evidence type="ECO:0000256" key="18">
    <source>
        <dbReference type="ARBA" id="ARBA00074379"/>
    </source>
</evidence>
<dbReference type="PANTHER" id="PTHR11506">
    <property type="entry name" value="LYSOSOME-ASSOCIATED MEMBRANE GLYCOPROTEIN"/>
    <property type="match status" value="1"/>
</dbReference>
<dbReference type="InterPro" id="IPR002000">
    <property type="entry name" value="Lysosome-assoc_membr_glycop"/>
</dbReference>
<protein>
    <recommendedName>
        <fullName evidence="18">Lysosome-associated membrane glycoprotein 5</fullName>
    </recommendedName>
    <alternativeName>
        <fullName evidence="19">Lysosome-associated membrane protein 5</fullName>
    </alternativeName>
</protein>
<dbReference type="PROSITE" id="PS51407">
    <property type="entry name" value="LAMP_3"/>
    <property type="match status" value="1"/>
</dbReference>
<keyword evidence="11 20" id="KW-0472">Membrane</keyword>
<evidence type="ECO:0000256" key="7">
    <source>
        <dbReference type="ARBA" id="ARBA00022729"/>
    </source>
</evidence>
<keyword evidence="27" id="KW-1185">Reference proteome</keyword>